<organism evidence="2 3">
    <name type="scientific">Tigheibacillus jepli</name>
    <dbReference type="NCBI Taxonomy" id="3035914"/>
    <lineage>
        <taxon>Bacteria</taxon>
        <taxon>Bacillati</taxon>
        <taxon>Bacillota</taxon>
        <taxon>Bacilli</taxon>
        <taxon>Bacillales</taxon>
        <taxon>Bacillaceae</taxon>
        <taxon>Tigheibacillus</taxon>
    </lineage>
</organism>
<evidence type="ECO:0000313" key="3">
    <source>
        <dbReference type="Proteomes" id="UP001228376"/>
    </source>
</evidence>
<gene>
    <name evidence="2" type="ORF">P5G51_014170</name>
</gene>
<comment type="caution">
    <text evidence="2">The sequence shown here is derived from an EMBL/GenBank/DDBJ whole genome shotgun (WGS) entry which is preliminary data.</text>
</comment>
<feature type="domain" description="PhoU" evidence="1">
    <location>
        <begin position="133"/>
        <end position="208"/>
    </location>
</feature>
<dbReference type="Gene3D" id="1.20.58.220">
    <property type="entry name" value="Phosphate transport system protein phou homolog 2, domain 2"/>
    <property type="match status" value="2"/>
</dbReference>
<dbReference type="SUPFAM" id="SSF109755">
    <property type="entry name" value="PhoU-like"/>
    <property type="match status" value="1"/>
</dbReference>
<reference evidence="2 3" key="1">
    <citation type="submission" date="2023-10" db="EMBL/GenBank/DDBJ databases">
        <title>179-bfca-hs.</title>
        <authorList>
            <person name="Miliotis G."/>
            <person name="Sengupta P."/>
            <person name="Hameed A."/>
            <person name="Chuvochina M."/>
            <person name="Mcdonagh F."/>
            <person name="Simpson A.C."/>
            <person name="Singh N.K."/>
            <person name="Rekha P.D."/>
            <person name="Raman K."/>
            <person name="Hugenholtz P."/>
            <person name="Venkateswaran K."/>
        </authorList>
    </citation>
    <scope>NUCLEOTIDE SEQUENCE [LARGE SCALE GENOMIC DNA]</scope>
    <source>
        <strain evidence="2 3">179-BFC-A-HS</strain>
    </source>
</reference>
<name>A0ABU5CJ58_9BACI</name>
<keyword evidence="3" id="KW-1185">Reference proteome</keyword>
<dbReference type="Proteomes" id="UP001228376">
    <property type="component" value="Unassembled WGS sequence"/>
</dbReference>
<dbReference type="InterPro" id="IPR026022">
    <property type="entry name" value="PhoU_dom"/>
</dbReference>
<protein>
    <submittedName>
        <fullName evidence="2">Phosphate uptake regulator PhoU</fullName>
    </submittedName>
</protein>
<evidence type="ECO:0000313" key="2">
    <source>
        <dbReference type="EMBL" id="MDY0406384.1"/>
    </source>
</evidence>
<dbReference type="EMBL" id="JAROCA020000001">
    <property type="protein sequence ID" value="MDY0406384.1"/>
    <property type="molecule type" value="Genomic_DNA"/>
</dbReference>
<evidence type="ECO:0000259" key="1">
    <source>
        <dbReference type="Pfam" id="PF01895"/>
    </source>
</evidence>
<dbReference type="Pfam" id="PF01895">
    <property type="entry name" value="PhoU"/>
    <property type="match status" value="2"/>
</dbReference>
<accession>A0ABU5CJ58</accession>
<dbReference type="PANTHER" id="PTHR42930:SF3">
    <property type="entry name" value="PHOSPHATE-SPECIFIC TRANSPORT SYSTEM ACCESSORY PROTEIN PHOU"/>
    <property type="match status" value="1"/>
</dbReference>
<dbReference type="PANTHER" id="PTHR42930">
    <property type="entry name" value="PHOSPHATE-SPECIFIC TRANSPORT SYSTEM ACCESSORY PROTEIN PHOU"/>
    <property type="match status" value="1"/>
</dbReference>
<proteinExistence type="predicted"/>
<dbReference type="RefSeq" id="WP_306066969.1">
    <property type="nucleotide sequence ID" value="NZ_JAROCA020000001.1"/>
</dbReference>
<feature type="domain" description="PhoU" evidence="1">
    <location>
        <begin position="33"/>
        <end position="110"/>
    </location>
</feature>
<dbReference type="InterPro" id="IPR038078">
    <property type="entry name" value="PhoU-like_sf"/>
</dbReference>
<dbReference type="InterPro" id="IPR028366">
    <property type="entry name" value="PhoU"/>
</dbReference>
<sequence length="219" mass="25945">MKEGGTMLTRHNYYEQKRSKIKRLVLEVLNDLSQMTELYTAYLNHPTDERRGWILKTESDVNKHEARIEKDILEIISLQQLDVKELRWLLGMNRIIRELERIGDQLTNIVTLSDVADTQALKPMIQTFFHFESEMIEWVKKGITNEDKQILEDVMEQDHYVNQLNKGTYNNLVHLINEKENITESNLKTIIISRFLERIGDHLVNIARVYLEVCEEMED</sequence>